<feature type="compositionally biased region" description="Low complexity" evidence="5">
    <location>
        <begin position="84"/>
        <end position="110"/>
    </location>
</feature>
<dbReference type="GO" id="GO:0046872">
    <property type="term" value="F:metal ion binding"/>
    <property type="evidence" value="ECO:0007669"/>
    <property type="project" value="UniProtKB-KW"/>
</dbReference>
<gene>
    <name evidence="6" type="ORF">FFLO_06454</name>
</gene>
<dbReference type="PANTHER" id="PTHR46910:SF3">
    <property type="entry name" value="HALOTOLERANCE PROTEIN 9-RELATED"/>
    <property type="match status" value="1"/>
</dbReference>
<evidence type="ECO:0008006" key="8">
    <source>
        <dbReference type="Google" id="ProtNLM"/>
    </source>
</evidence>
<accession>A0A8K0JEU8</accession>
<comment type="caution">
    <text evidence="6">The sequence shown here is derived from an EMBL/GenBank/DDBJ whole genome shotgun (WGS) entry which is preliminary data.</text>
</comment>
<feature type="compositionally biased region" description="Basic and acidic residues" evidence="5">
    <location>
        <begin position="212"/>
        <end position="224"/>
    </location>
</feature>
<reference evidence="6" key="1">
    <citation type="submission" date="2020-04" db="EMBL/GenBank/DDBJ databases">
        <title>Analysis of mating type loci in Filobasidium floriforme.</title>
        <authorList>
            <person name="Nowrousian M."/>
        </authorList>
    </citation>
    <scope>NUCLEOTIDE SEQUENCE</scope>
    <source>
        <strain evidence="6">CBS 6242</strain>
    </source>
</reference>
<evidence type="ECO:0000256" key="1">
    <source>
        <dbReference type="ARBA" id="ARBA00004123"/>
    </source>
</evidence>
<dbReference type="InterPro" id="IPR050987">
    <property type="entry name" value="AtrR-like"/>
</dbReference>
<feature type="compositionally biased region" description="Basic and acidic residues" evidence="5">
    <location>
        <begin position="133"/>
        <end position="148"/>
    </location>
</feature>
<dbReference type="GO" id="GO:0003677">
    <property type="term" value="F:DNA binding"/>
    <property type="evidence" value="ECO:0007669"/>
    <property type="project" value="UniProtKB-KW"/>
</dbReference>
<keyword evidence="4" id="KW-0539">Nucleus</keyword>
<feature type="compositionally biased region" description="Polar residues" evidence="5">
    <location>
        <begin position="120"/>
        <end position="132"/>
    </location>
</feature>
<dbReference type="CDD" id="cd12148">
    <property type="entry name" value="fungal_TF_MHR"/>
    <property type="match status" value="1"/>
</dbReference>
<sequence>MSTDADASFQPRHLGRYHDDMQQGGLADHQQHPQPHTSYLPLSRFSSSQTPHDSGGYPHSMPPPPAQYPNYPAIPGPSRVGAGSSSSAHYNPSSSSSSSRAPVQQQQSSQMRFDVETGHDSTFNDASESTSRIPDKTSRSSRSHDTGPHSHATLTRSSGEPHLDIFRTETDSFGNAGLTTFRSGMDVRYMEYWGVTSYLGIQDLVSRMLETKRSHASDPQDDRPFSGGPSESPELHSNNVWRWGVDRYITHDHIESVLPGNQLDPIFLPAELAYRFFNAYKTVIHPLFPVLRIDAVRESIYGAYTLGVAELKPRQLDNLAYKSDRLERARDLMVLAFGAQIEGGDGDAQCHKDVARAWSEVLVQKAKEIMLEHGQGKGGVDLVNLWVVMAAFGRSYGNSDEELASIGQASRLATSIGLTREGVYKLPVADEHGFRLTICVCYHMEKWASLCHGIPSNMVRSPEFNSIISGLTDNRYYLIPLVGLADLMSQVQAMFDEFTSSTSVQVGISRAINLHQSLVQFRARMPEDFDHFENAPQQRTRIDLDTPEGARMVVRFTMCGIYLQLKMLVLMPILEASVWATIRQQSLAYSDEMRVLANECVAAALAMLHAFERYYLAIPHLTELSLSAILLLYAISIIYMDILRLPQEEAIATYSSVVRTMSNILDHYDHPAAHVAQAMCNDILANQLQRPAYNSFPSRA</sequence>
<evidence type="ECO:0000256" key="2">
    <source>
        <dbReference type="ARBA" id="ARBA00022723"/>
    </source>
</evidence>
<evidence type="ECO:0000313" key="6">
    <source>
        <dbReference type="EMBL" id="KAG7528034.1"/>
    </source>
</evidence>
<evidence type="ECO:0000256" key="5">
    <source>
        <dbReference type="SAM" id="MobiDB-lite"/>
    </source>
</evidence>
<keyword evidence="3" id="KW-0238">DNA-binding</keyword>
<keyword evidence="7" id="KW-1185">Reference proteome</keyword>
<dbReference type="AlphaFoldDB" id="A0A8K0JEU8"/>
<organism evidence="6 7">
    <name type="scientific">Filobasidium floriforme</name>
    <dbReference type="NCBI Taxonomy" id="5210"/>
    <lineage>
        <taxon>Eukaryota</taxon>
        <taxon>Fungi</taxon>
        <taxon>Dikarya</taxon>
        <taxon>Basidiomycota</taxon>
        <taxon>Agaricomycotina</taxon>
        <taxon>Tremellomycetes</taxon>
        <taxon>Filobasidiales</taxon>
        <taxon>Filobasidiaceae</taxon>
        <taxon>Filobasidium</taxon>
    </lineage>
</organism>
<comment type="subcellular location">
    <subcellularLocation>
        <location evidence="1">Nucleus</location>
    </subcellularLocation>
</comment>
<feature type="region of interest" description="Disordered" evidence="5">
    <location>
        <begin position="1"/>
        <end position="161"/>
    </location>
</feature>
<evidence type="ECO:0000313" key="7">
    <source>
        <dbReference type="Proteomes" id="UP000812966"/>
    </source>
</evidence>
<proteinExistence type="predicted"/>
<dbReference type="EMBL" id="JABELV010000212">
    <property type="protein sequence ID" value="KAG7528034.1"/>
    <property type="molecule type" value="Genomic_DNA"/>
</dbReference>
<feature type="region of interest" description="Disordered" evidence="5">
    <location>
        <begin position="212"/>
        <end position="234"/>
    </location>
</feature>
<protein>
    <recommendedName>
        <fullName evidence="8">Transcription factor domain-containing protein</fullName>
    </recommendedName>
</protein>
<keyword evidence="2" id="KW-0479">Metal-binding</keyword>
<dbReference type="GO" id="GO:0005634">
    <property type="term" value="C:nucleus"/>
    <property type="evidence" value="ECO:0007669"/>
    <property type="project" value="UniProtKB-SubCell"/>
</dbReference>
<dbReference type="Proteomes" id="UP000812966">
    <property type="component" value="Unassembled WGS sequence"/>
</dbReference>
<name>A0A8K0JEU8_9TREE</name>
<dbReference type="PANTHER" id="PTHR46910">
    <property type="entry name" value="TRANSCRIPTION FACTOR PDR1"/>
    <property type="match status" value="1"/>
</dbReference>
<feature type="compositionally biased region" description="Pro residues" evidence="5">
    <location>
        <begin position="60"/>
        <end position="75"/>
    </location>
</feature>
<evidence type="ECO:0000256" key="4">
    <source>
        <dbReference type="ARBA" id="ARBA00023242"/>
    </source>
</evidence>
<evidence type="ECO:0000256" key="3">
    <source>
        <dbReference type="ARBA" id="ARBA00023125"/>
    </source>
</evidence>
<dbReference type="GO" id="GO:0003700">
    <property type="term" value="F:DNA-binding transcription factor activity"/>
    <property type="evidence" value="ECO:0007669"/>
    <property type="project" value="InterPro"/>
</dbReference>